<evidence type="ECO:0008006" key="3">
    <source>
        <dbReference type="Google" id="ProtNLM"/>
    </source>
</evidence>
<dbReference type="Gene3D" id="2.30.110.10">
    <property type="entry name" value="Electron Transport, Fmn-binding Protein, Chain A"/>
    <property type="match status" value="1"/>
</dbReference>
<sequence length="162" mass="18101">MALSKESTALTVEENLMTTRYDQPTPAARAFNQLFRLLAEVGISVAGTMAIRVRGRKTGKRRGVVVNLLSVDGRDYVVSPRGNTQWVRNARAAGRIEMGPRWRTREVGIAEVPDDAKPALLKRYLDRWFWEVKGHVGGLTPQSSDAELRATAPSIPVFELRR</sequence>
<protein>
    <recommendedName>
        <fullName evidence="3">Nitroreductase family deazaflavin-dependent oxidoreductase</fullName>
    </recommendedName>
</protein>
<dbReference type="GO" id="GO:0016491">
    <property type="term" value="F:oxidoreductase activity"/>
    <property type="evidence" value="ECO:0007669"/>
    <property type="project" value="InterPro"/>
</dbReference>
<organism evidence="1 2">
    <name type="scientific">Mycolicibacterium moriokaense</name>
    <dbReference type="NCBI Taxonomy" id="39691"/>
    <lineage>
        <taxon>Bacteria</taxon>
        <taxon>Bacillati</taxon>
        <taxon>Actinomycetota</taxon>
        <taxon>Actinomycetes</taxon>
        <taxon>Mycobacteriales</taxon>
        <taxon>Mycobacteriaceae</taxon>
        <taxon>Mycolicibacterium</taxon>
    </lineage>
</organism>
<dbReference type="InterPro" id="IPR012349">
    <property type="entry name" value="Split_barrel_FMN-bd"/>
</dbReference>
<reference evidence="1 2" key="1">
    <citation type="journal article" date="2019" name="Emerg. Microbes Infect.">
        <title>Comprehensive subspecies identification of 175 nontuberculous mycobacteria species based on 7547 genomic profiles.</title>
        <authorList>
            <person name="Matsumoto Y."/>
            <person name="Kinjo T."/>
            <person name="Motooka D."/>
            <person name="Nabeya D."/>
            <person name="Jung N."/>
            <person name="Uechi K."/>
            <person name="Horii T."/>
            <person name="Iida T."/>
            <person name="Fujita J."/>
            <person name="Nakamura S."/>
        </authorList>
    </citation>
    <scope>NUCLEOTIDE SEQUENCE [LARGE SCALE GENOMIC DNA]</scope>
    <source>
        <strain evidence="1 2">JCM 6375</strain>
    </source>
</reference>
<dbReference type="Proteomes" id="UP000466681">
    <property type="component" value="Chromosome"/>
</dbReference>
<name>A0AAD1M7D8_9MYCO</name>
<gene>
    <name evidence="1" type="ORF">MMOR_32800</name>
</gene>
<keyword evidence="2" id="KW-1185">Reference proteome</keyword>
<dbReference type="Pfam" id="PF04075">
    <property type="entry name" value="F420H2_quin_red"/>
    <property type="match status" value="1"/>
</dbReference>
<dbReference type="InterPro" id="IPR004378">
    <property type="entry name" value="F420H2_quin_Rdtase"/>
</dbReference>
<evidence type="ECO:0000313" key="2">
    <source>
        <dbReference type="Proteomes" id="UP000466681"/>
    </source>
</evidence>
<evidence type="ECO:0000313" key="1">
    <source>
        <dbReference type="EMBL" id="BBX02344.1"/>
    </source>
</evidence>
<proteinExistence type="predicted"/>
<dbReference type="KEGG" id="mmor:MMOR_32800"/>
<accession>A0AAD1M7D8</accession>
<dbReference type="AlphaFoldDB" id="A0AAD1M7D8"/>
<dbReference type="EMBL" id="AP022560">
    <property type="protein sequence ID" value="BBX02344.1"/>
    <property type="molecule type" value="Genomic_DNA"/>
</dbReference>